<dbReference type="GO" id="GO:0006354">
    <property type="term" value="P:DNA-templated transcription elongation"/>
    <property type="evidence" value="ECO:0007669"/>
    <property type="project" value="TreeGrafter"/>
</dbReference>
<keyword evidence="8" id="KW-0648">Protein biosynthesis</keyword>
<evidence type="ECO:0000256" key="5">
    <source>
        <dbReference type="SAM" id="MobiDB-lite"/>
    </source>
</evidence>
<dbReference type="PIRSF" id="PIRSF006092">
    <property type="entry name" value="GreA_GreB"/>
    <property type="match status" value="1"/>
</dbReference>
<comment type="caution">
    <text evidence="8">The sequence shown here is derived from an EMBL/GenBank/DDBJ whole genome shotgun (WGS) entry which is preliminary data.</text>
</comment>
<reference evidence="8 9" key="1">
    <citation type="submission" date="2019-03" db="EMBL/GenBank/DDBJ databases">
        <title>The complete genome sequence of Neokomagataea sp. Jb2 NBRC113641.</title>
        <authorList>
            <person name="Chua K.-O."/>
            <person name="Chan K.-G."/>
            <person name="See-Too W.-S."/>
        </authorList>
    </citation>
    <scope>NUCLEOTIDE SEQUENCE [LARGE SCALE GENOMIC DNA]</scope>
    <source>
        <strain evidence="8 9">Jb2</strain>
    </source>
</reference>
<dbReference type="HAMAP" id="MF_00105">
    <property type="entry name" value="GreA_GreB"/>
    <property type="match status" value="1"/>
</dbReference>
<dbReference type="PANTHER" id="PTHR30437">
    <property type="entry name" value="TRANSCRIPTION ELONGATION FACTOR GREA"/>
    <property type="match status" value="1"/>
</dbReference>
<feature type="domain" description="Transcription elongation factor GreA/GreB C-terminal" evidence="6">
    <location>
        <begin position="100"/>
        <end position="173"/>
    </location>
</feature>
<evidence type="ECO:0000256" key="2">
    <source>
        <dbReference type="ARBA" id="ARBA00023125"/>
    </source>
</evidence>
<keyword evidence="8" id="KW-0251">Elongation factor</keyword>
<dbReference type="PROSITE" id="PS00829">
    <property type="entry name" value="GREAB_1"/>
    <property type="match status" value="1"/>
</dbReference>
<accession>A0A506UQ48</accession>
<dbReference type="HAMAP" id="MF_00930">
    <property type="entry name" value="GreB"/>
    <property type="match status" value="1"/>
</dbReference>
<dbReference type="InterPro" id="IPR001437">
    <property type="entry name" value="Tscrpt_elong_fac_GreA/B_C"/>
</dbReference>
<dbReference type="RefSeq" id="WP_165599985.1">
    <property type="nucleotide sequence ID" value="NZ_SORZ01000001.1"/>
</dbReference>
<dbReference type="SUPFAM" id="SSF54534">
    <property type="entry name" value="FKBP-like"/>
    <property type="match status" value="1"/>
</dbReference>
<comment type="similarity">
    <text evidence="4">Belongs to the GreA/GreB family. GreB subfamily.</text>
</comment>
<dbReference type="GO" id="GO:0032784">
    <property type="term" value="P:regulation of DNA-templated transcription elongation"/>
    <property type="evidence" value="ECO:0007669"/>
    <property type="project" value="UniProtKB-UniRule"/>
</dbReference>
<dbReference type="EMBL" id="SORZ01000001">
    <property type="protein sequence ID" value="TPW35467.1"/>
    <property type="molecule type" value="Genomic_DNA"/>
</dbReference>
<feature type="region of interest" description="Disordered" evidence="5">
    <location>
        <begin position="1"/>
        <end position="21"/>
    </location>
</feature>
<evidence type="ECO:0000256" key="4">
    <source>
        <dbReference type="HAMAP-Rule" id="MF_00930"/>
    </source>
</evidence>
<keyword evidence="9" id="KW-1185">Reference proteome</keyword>
<evidence type="ECO:0000313" key="9">
    <source>
        <dbReference type="Proteomes" id="UP000315037"/>
    </source>
</evidence>
<dbReference type="Gene3D" id="1.10.287.180">
    <property type="entry name" value="Transcription elongation factor, GreA/GreB, N-terminal domain"/>
    <property type="match status" value="1"/>
</dbReference>
<dbReference type="FunFam" id="1.10.287.180:FF:000001">
    <property type="entry name" value="Transcription elongation factor GreA"/>
    <property type="match status" value="1"/>
</dbReference>
<sequence length="179" mass="19873">MSAVKPAEPRGGTPATPALNRYLSPKGAETLRQELRHLSRVERPQVVEVVSWAAGNGDRSENADYQYGKKRLREIDRRLRFLTKRLENAIIVDPSAQTSRDRVFFGATVCYADEDDRRFTVTILGVDEAEFERGEVSLVSPVARALMRARVGDEVSLHTPSGPVPIEILSISYPLPAPS</sequence>
<dbReference type="InterPro" id="IPR036805">
    <property type="entry name" value="Tscrpt_elong_fac_GreA/B_N_sf"/>
</dbReference>
<dbReference type="SUPFAM" id="SSF46557">
    <property type="entry name" value="GreA transcript cleavage protein, N-terminal domain"/>
    <property type="match status" value="1"/>
</dbReference>
<comment type="function">
    <text evidence="4">Necessary for efficient RNA polymerase transcription elongation past template-encoded arresting sites. The arresting sites in DNA have the property of trapping a certain fraction of elongating RNA polymerases that pass through, resulting in locked ternary complexes. Cleavage of the nascent transcript by cleavage factors such as GreA or GreB allows the resumption of elongation from the new 3'terminus. GreB releases sequences of up to 9 nucleotides in length.</text>
</comment>
<evidence type="ECO:0000256" key="1">
    <source>
        <dbReference type="ARBA" id="ARBA00023015"/>
    </source>
</evidence>
<evidence type="ECO:0000256" key="3">
    <source>
        <dbReference type="ARBA" id="ARBA00023163"/>
    </source>
</evidence>
<proteinExistence type="inferred from homology"/>
<keyword evidence="1 4" id="KW-0805">Transcription regulation</keyword>
<dbReference type="Proteomes" id="UP000315037">
    <property type="component" value="Unassembled WGS sequence"/>
</dbReference>
<organism evidence="8 9">
    <name type="scientific">Oecophyllibacter saccharovorans</name>
    <dbReference type="NCBI Taxonomy" id="2558360"/>
    <lineage>
        <taxon>Bacteria</taxon>
        <taxon>Pseudomonadati</taxon>
        <taxon>Pseudomonadota</taxon>
        <taxon>Alphaproteobacteria</taxon>
        <taxon>Acetobacterales</taxon>
        <taxon>Acetobacteraceae</taxon>
        <taxon>Oecophyllibacter</taxon>
    </lineage>
</organism>
<feature type="domain" description="Transcription elongation factor GreA/GreB N-terminal" evidence="7">
    <location>
        <begin position="22"/>
        <end position="91"/>
    </location>
</feature>
<dbReference type="InterPro" id="IPR028624">
    <property type="entry name" value="Tscrpt_elong_fac_GreA/B"/>
</dbReference>
<name>A0A506UQ48_9PROT</name>
<dbReference type="InterPro" id="IPR023459">
    <property type="entry name" value="Tscrpt_elong_fac_GreA/B_fam"/>
</dbReference>
<dbReference type="GO" id="GO:0070063">
    <property type="term" value="F:RNA polymerase binding"/>
    <property type="evidence" value="ECO:0007669"/>
    <property type="project" value="InterPro"/>
</dbReference>
<dbReference type="GO" id="GO:0003746">
    <property type="term" value="F:translation elongation factor activity"/>
    <property type="evidence" value="ECO:0007669"/>
    <property type="project" value="UniProtKB-KW"/>
</dbReference>
<dbReference type="Pfam" id="PF03449">
    <property type="entry name" value="GreA_GreB_N"/>
    <property type="match status" value="1"/>
</dbReference>
<keyword evidence="3 4" id="KW-0804">Transcription</keyword>
<dbReference type="NCBIfam" id="NF002506">
    <property type="entry name" value="PRK01885.1"/>
    <property type="match status" value="1"/>
</dbReference>
<dbReference type="GO" id="GO:0003677">
    <property type="term" value="F:DNA binding"/>
    <property type="evidence" value="ECO:0007669"/>
    <property type="project" value="UniProtKB-UniRule"/>
</dbReference>
<dbReference type="InterPro" id="IPR006358">
    <property type="entry name" value="Tscrpt_elong_fac_GreB"/>
</dbReference>
<dbReference type="Pfam" id="PF01272">
    <property type="entry name" value="GreA_GreB"/>
    <property type="match status" value="1"/>
</dbReference>
<dbReference type="PANTHER" id="PTHR30437:SF6">
    <property type="entry name" value="TRANSCRIPTION ELONGATION FACTOR GREB"/>
    <property type="match status" value="1"/>
</dbReference>
<protein>
    <recommendedName>
        <fullName evidence="4">Transcription elongation factor GreB</fullName>
    </recommendedName>
    <alternativeName>
        <fullName evidence="4">Transcript cleavage factor GreB</fullName>
    </alternativeName>
</protein>
<gene>
    <name evidence="4 8" type="primary">greB</name>
    <name evidence="8" type="ORF">E3202_00280</name>
</gene>
<evidence type="ECO:0000313" key="8">
    <source>
        <dbReference type="EMBL" id="TPW35467.1"/>
    </source>
</evidence>
<dbReference type="Gene3D" id="3.10.50.30">
    <property type="entry name" value="Transcription elongation factor, GreA/GreB, C-terminal domain"/>
    <property type="match status" value="1"/>
</dbReference>
<keyword evidence="2 4" id="KW-0238">DNA-binding</keyword>
<dbReference type="AlphaFoldDB" id="A0A506UQ48"/>
<dbReference type="InterPro" id="IPR036953">
    <property type="entry name" value="GreA/GreB_C_sf"/>
</dbReference>
<dbReference type="InterPro" id="IPR018151">
    <property type="entry name" value="TF_GreA/GreB_CS"/>
</dbReference>
<evidence type="ECO:0000259" key="6">
    <source>
        <dbReference type="Pfam" id="PF01272"/>
    </source>
</evidence>
<evidence type="ECO:0000259" key="7">
    <source>
        <dbReference type="Pfam" id="PF03449"/>
    </source>
</evidence>
<dbReference type="NCBIfam" id="TIGR01461">
    <property type="entry name" value="greB"/>
    <property type="match status" value="1"/>
</dbReference>
<dbReference type="InterPro" id="IPR022691">
    <property type="entry name" value="Tscrpt_elong_fac_GreA/B_N"/>
</dbReference>